<dbReference type="SUPFAM" id="SSF46955">
    <property type="entry name" value="Putative DNA-binding domain"/>
    <property type="match status" value="1"/>
</dbReference>
<dbReference type="GO" id="GO:0003700">
    <property type="term" value="F:DNA-binding transcription factor activity"/>
    <property type="evidence" value="ECO:0007669"/>
    <property type="project" value="InterPro"/>
</dbReference>
<dbReference type="GO" id="GO:0003677">
    <property type="term" value="F:DNA binding"/>
    <property type="evidence" value="ECO:0007669"/>
    <property type="project" value="UniProtKB-KW"/>
</dbReference>
<dbReference type="eggNOG" id="COG0789">
    <property type="taxonomic scope" value="Bacteria"/>
</dbReference>
<keyword evidence="5" id="KW-1185">Reference proteome</keyword>
<dbReference type="STRING" id="1179773.BN6_18570"/>
<dbReference type="PRINTS" id="PR00040">
    <property type="entry name" value="HTHMERR"/>
</dbReference>
<dbReference type="InterPro" id="IPR009061">
    <property type="entry name" value="DNA-bd_dom_put_sf"/>
</dbReference>
<dbReference type="InterPro" id="IPR000551">
    <property type="entry name" value="MerR-type_HTH_dom"/>
</dbReference>
<dbReference type="CDD" id="cd04780">
    <property type="entry name" value="HTH_MerR-like_sg5"/>
    <property type="match status" value="1"/>
</dbReference>
<dbReference type="RefSeq" id="WP_015099290.1">
    <property type="nucleotide sequence ID" value="NC_019673.1"/>
</dbReference>
<organism evidence="4 5">
    <name type="scientific">Saccharothrix espanaensis (strain ATCC 51144 / DSM 44229 / JCM 9112 / NBRC 15066 / NRRL 15764)</name>
    <dbReference type="NCBI Taxonomy" id="1179773"/>
    <lineage>
        <taxon>Bacteria</taxon>
        <taxon>Bacillati</taxon>
        <taxon>Actinomycetota</taxon>
        <taxon>Actinomycetes</taxon>
        <taxon>Pseudonocardiales</taxon>
        <taxon>Pseudonocardiaceae</taxon>
        <taxon>Saccharothrix</taxon>
    </lineage>
</organism>
<evidence type="ECO:0000259" key="3">
    <source>
        <dbReference type="PROSITE" id="PS50937"/>
    </source>
</evidence>
<keyword evidence="1" id="KW-0238">DNA-binding</keyword>
<dbReference type="OrthoDB" id="5242095at2"/>
<dbReference type="PROSITE" id="PS50937">
    <property type="entry name" value="HTH_MERR_2"/>
    <property type="match status" value="1"/>
</dbReference>
<protein>
    <recommendedName>
        <fullName evidence="3">HTH merR-type domain-containing protein</fullName>
    </recommendedName>
</protein>
<dbReference type="Proteomes" id="UP000006281">
    <property type="component" value="Chromosome"/>
</dbReference>
<evidence type="ECO:0000313" key="5">
    <source>
        <dbReference type="Proteomes" id="UP000006281"/>
    </source>
</evidence>
<dbReference type="PANTHER" id="PTHR30204:SF98">
    <property type="entry name" value="HTH-TYPE TRANSCRIPTIONAL REGULATOR ADHR"/>
    <property type="match status" value="1"/>
</dbReference>
<dbReference type="AlphaFoldDB" id="K0JUK0"/>
<feature type="region of interest" description="Disordered" evidence="2">
    <location>
        <begin position="197"/>
        <end position="233"/>
    </location>
</feature>
<evidence type="ECO:0000313" key="4">
    <source>
        <dbReference type="EMBL" id="CCH29177.1"/>
    </source>
</evidence>
<dbReference type="BioCyc" id="SESP1179773:BN6_RS09120-MONOMER"/>
<feature type="compositionally biased region" description="Basic and acidic residues" evidence="2">
    <location>
        <begin position="197"/>
        <end position="210"/>
    </location>
</feature>
<sequence length="233" mass="24936">MRIAELSRQTGVPVPTIKYYLREGLLPAGELTSPNQAHYGEGHLHRLRLVRAMVEVGGLSIAAVRDVLGALDDPEKSLHRAMGTVETAVVGTGLVSDDEVAYEQAREFVTRQGWAYRPRSHAFQSLVGVLASARDIGLDSFPDQLDGYARACEPLAAQDLDYVMTAPTKDAAMEIVAVGTVLGDAALVAVRRLARRELSSRRDPVEREPGKPAAVGLGSGKPGPAEPGCVEDE</sequence>
<evidence type="ECO:0000256" key="1">
    <source>
        <dbReference type="ARBA" id="ARBA00023125"/>
    </source>
</evidence>
<name>K0JUK0_SACES</name>
<evidence type="ECO:0000256" key="2">
    <source>
        <dbReference type="SAM" id="MobiDB-lite"/>
    </source>
</evidence>
<dbReference type="SMART" id="SM00422">
    <property type="entry name" value="HTH_MERR"/>
    <property type="match status" value="1"/>
</dbReference>
<dbReference type="Pfam" id="PF13411">
    <property type="entry name" value="MerR_1"/>
    <property type="match status" value="1"/>
</dbReference>
<feature type="domain" description="HTH merR-type" evidence="3">
    <location>
        <begin position="1"/>
        <end position="70"/>
    </location>
</feature>
<dbReference type="KEGG" id="sesp:BN6_18570"/>
<dbReference type="InterPro" id="IPR047057">
    <property type="entry name" value="MerR_fam"/>
</dbReference>
<proteinExistence type="predicted"/>
<reference evidence="4 5" key="1">
    <citation type="journal article" date="2012" name="BMC Genomics">
        <title>Complete genome sequence of Saccharothrix espanaensis DSM 44229T and comparison to the other completely sequenced Pseudonocardiaceae.</title>
        <authorList>
            <person name="Strobel T."/>
            <person name="Al-Dilaimi A."/>
            <person name="Blom J."/>
            <person name="Gessner A."/>
            <person name="Kalinowski J."/>
            <person name="Luzhetska M."/>
            <person name="Puhler A."/>
            <person name="Szczepanowski R."/>
            <person name="Bechthold A."/>
            <person name="Ruckert C."/>
        </authorList>
    </citation>
    <scope>NUCLEOTIDE SEQUENCE [LARGE SCALE GENOMIC DNA]</scope>
    <source>
        <strain evidence="5">ATCC 51144 / DSM 44229 / JCM 9112 / NBRC 15066 / NRRL 15764</strain>
    </source>
</reference>
<dbReference type="PANTHER" id="PTHR30204">
    <property type="entry name" value="REDOX-CYCLING DRUG-SENSING TRANSCRIPTIONAL ACTIVATOR SOXR"/>
    <property type="match status" value="1"/>
</dbReference>
<gene>
    <name evidence="4" type="ordered locus">BN6_18570</name>
</gene>
<dbReference type="EMBL" id="HE804045">
    <property type="protein sequence ID" value="CCH29177.1"/>
    <property type="molecule type" value="Genomic_DNA"/>
</dbReference>
<dbReference type="PATRIC" id="fig|1179773.3.peg.1864"/>
<dbReference type="HOGENOM" id="CLU_102175_0_0_11"/>
<dbReference type="Gene3D" id="1.10.1660.10">
    <property type="match status" value="1"/>
</dbReference>
<accession>K0JUK0</accession>